<evidence type="ECO:0000256" key="7">
    <source>
        <dbReference type="ARBA" id="ARBA00023242"/>
    </source>
</evidence>
<keyword evidence="5 9" id="KW-0862">Zinc</keyword>
<dbReference type="Pfam" id="PF23011">
    <property type="entry name" value="PHD-1st_NSD"/>
    <property type="match status" value="1"/>
</dbReference>
<keyword evidence="3 9" id="KW-0479">Metal-binding</keyword>
<dbReference type="OrthoDB" id="4173905at2759"/>
<feature type="compositionally biased region" description="Basic and acidic residues" evidence="12">
    <location>
        <begin position="434"/>
        <end position="458"/>
    </location>
</feature>
<sequence>MSLLTQSSNNSQRPSTLLLLHPPPHHHTTTTTTDHRAMANSHSNPRRPSQLYPGLAAFSDAIEAVPQETIRHFTLLREVDAKASGPEDLLRSYIRHALPTTHSTNQLDPAARSLQDAHHHDQLGQGPFDPDGTPGGDVDDRQSRLRQIRVLISDLLLTLDEKIHVISTASEALAKHLARVDDAYDTAAHEIDATIRDGNPAHWAYGASITEELASQRPGEPGPGVSSRARELVSRRHLQVPDTSDPKLSNHPGSSTLSDLSIAAQDASPSLPAAKRRKGTSHNNPVKTSVSERPMATARGSGHPNLPIIQATASSGTGKPHGPQALPSSGGGPRSSAHKKRAFGPPPTTASSPVSQNFSDVRAPSTAAYADNSATATNESGGRGLATSHRNPRSKPQPTRPEVSKSALASEVNVKQEERSLPLELGSVPPSRFPQDRPAHEGNETVLEASKEADREQETSASHFGTPDHIVNVPPKEEKLQSSIPLAADKSNKSADAPDKATSRGGMNSITKASSKGIPLSEPSRNSQPTVRKTMSGKVSKSAKGSLNKEEGSEKITRGEDDTRNGDGEDEDEEAEGDPDEIRYCYCNQVSYGRMVACDGPGCQREWFHLPCVGLTHMPSSKDKWYCNECRINIQSAGKPNKPNQHKA</sequence>
<feature type="region of interest" description="Disordered" evidence="12">
    <location>
        <begin position="100"/>
        <end position="140"/>
    </location>
</feature>
<evidence type="ECO:0000256" key="5">
    <source>
        <dbReference type="ARBA" id="ARBA00022833"/>
    </source>
</evidence>
<feature type="binding site" evidence="9">
    <location>
        <position position="587"/>
    </location>
    <ligand>
        <name>Zn(2+)</name>
        <dbReference type="ChEBI" id="CHEBI:29105"/>
        <label>1</label>
    </ligand>
</feature>
<feature type="compositionally biased region" description="Polar residues" evidence="12">
    <location>
        <begin position="523"/>
        <end position="545"/>
    </location>
</feature>
<feature type="region of interest" description="Disordered" evidence="12">
    <location>
        <begin position="1"/>
        <end position="52"/>
    </location>
</feature>
<evidence type="ECO:0000256" key="1">
    <source>
        <dbReference type="ARBA" id="ARBA00004123"/>
    </source>
</evidence>
<feature type="binding site" evidence="9">
    <location>
        <position position="609"/>
    </location>
    <ligand>
        <name>Zn(2+)</name>
        <dbReference type="ChEBI" id="CHEBI:29105"/>
        <label>1</label>
    </ligand>
</feature>
<evidence type="ECO:0000313" key="15">
    <source>
        <dbReference type="Proteomes" id="UP000024837"/>
    </source>
</evidence>
<feature type="binding site" evidence="9">
    <location>
        <position position="612"/>
    </location>
    <ligand>
        <name>Zn(2+)</name>
        <dbReference type="ChEBI" id="CHEBI:29105"/>
        <label>1</label>
    </ligand>
</feature>
<dbReference type="InterPro" id="IPR019787">
    <property type="entry name" value="Znf_PHD-finger"/>
</dbReference>
<keyword evidence="15" id="KW-1185">Reference proteome</keyword>
<dbReference type="CDD" id="cd15505">
    <property type="entry name" value="PHD_ING"/>
    <property type="match status" value="1"/>
</dbReference>
<feature type="compositionally biased region" description="Polar residues" evidence="12">
    <location>
        <begin position="1"/>
        <end position="15"/>
    </location>
</feature>
<protein>
    <recommendedName>
        <fullName evidence="11">Chromatin modification-related protein</fullName>
    </recommendedName>
</protein>
<comment type="domain">
    <text evidence="11">The PHD-type zinc finger mediates the binding to H3K4me3.</text>
</comment>
<dbReference type="GO" id="GO:0070210">
    <property type="term" value="C:Rpd3L-Expanded complex"/>
    <property type="evidence" value="ECO:0007669"/>
    <property type="project" value="TreeGrafter"/>
</dbReference>
<reference evidence="14 15" key="1">
    <citation type="submission" date="2013-05" db="EMBL/GenBank/DDBJ databases">
        <title>Drechslerella stenobrocha genome reveals carnivorous origination and mechanical trapping mechanism of predatory fungi.</title>
        <authorList>
            <person name="Liu X."/>
            <person name="Zhang W."/>
            <person name="Liu K."/>
        </authorList>
    </citation>
    <scope>NUCLEOTIDE SEQUENCE [LARGE SCALE GENOMIC DNA]</scope>
    <source>
        <strain evidence="14 15">248</strain>
    </source>
</reference>
<dbReference type="InterPro" id="IPR001965">
    <property type="entry name" value="Znf_PHD"/>
</dbReference>
<evidence type="ECO:0000256" key="8">
    <source>
        <dbReference type="PIRSR" id="PIRSR628651-50"/>
    </source>
</evidence>
<dbReference type="Gene3D" id="6.10.140.1740">
    <property type="match status" value="1"/>
</dbReference>
<feature type="binding site" evidence="9">
    <location>
        <position position="585"/>
    </location>
    <ligand>
        <name>Zn(2+)</name>
        <dbReference type="ChEBI" id="CHEBI:29105"/>
        <label>1</label>
    </ligand>
</feature>
<feature type="site" description="Histone H3K4me3 binding" evidence="8">
    <location>
        <position position="595"/>
    </location>
</feature>
<keyword evidence="6 11" id="KW-0156">Chromatin regulator</keyword>
<evidence type="ECO:0000256" key="4">
    <source>
        <dbReference type="ARBA" id="ARBA00022771"/>
    </source>
</evidence>
<feature type="site" description="Histone H3K4me3 binding" evidence="8">
    <location>
        <position position="607"/>
    </location>
</feature>
<dbReference type="PANTHER" id="PTHR10333">
    <property type="entry name" value="INHIBITOR OF GROWTH PROTEIN"/>
    <property type="match status" value="1"/>
</dbReference>
<dbReference type="InterPro" id="IPR028651">
    <property type="entry name" value="ING_fam"/>
</dbReference>
<gene>
    <name evidence="14" type="ORF">DRE_07212</name>
</gene>
<keyword evidence="4 10" id="KW-0863">Zinc-finger</keyword>
<evidence type="ECO:0000256" key="3">
    <source>
        <dbReference type="ARBA" id="ARBA00022723"/>
    </source>
</evidence>
<evidence type="ECO:0000256" key="11">
    <source>
        <dbReference type="RuleBase" id="RU361213"/>
    </source>
</evidence>
<name>W7HVK8_9PEZI</name>
<dbReference type="InterPro" id="IPR019786">
    <property type="entry name" value="Zinc_finger_PHD-type_CS"/>
</dbReference>
<dbReference type="GO" id="GO:0008270">
    <property type="term" value="F:zinc ion binding"/>
    <property type="evidence" value="ECO:0007669"/>
    <property type="project" value="UniProtKB-KW"/>
</dbReference>
<comment type="subcellular location">
    <subcellularLocation>
        <location evidence="1 11">Nucleus</location>
    </subcellularLocation>
</comment>
<feature type="compositionally biased region" description="Basic and acidic residues" evidence="12">
    <location>
        <begin position="547"/>
        <end position="567"/>
    </location>
</feature>
<comment type="similarity">
    <text evidence="2 11">Belongs to the ING family.</text>
</comment>
<dbReference type="GO" id="GO:0006355">
    <property type="term" value="P:regulation of DNA-templated transcription"/>
    <property type="evidence" value="ECO:0007669"/>
    <property type="project" value="TreeGrafter"/>
</dbReference>
<dbReference type="SUPFAM" id="SSF57903">
    <property type="entry name" value="FYVE/PHD zinc finger"/>
    <property type="match status" value="1"/>
</dbReference>
<evidence type="ECO:0000313" key="14">
    <source>
        <dbReference type="EMBL" id="EWC44077.1"/>
    </source>
</evidence>
<dbReference type="PROSITE" id="PS01359">
    <property type="entry name" value="ZF_PHD_1"/>
    <property type="match status" value="1"/>
</dbReference>
<evidence type="ECO:0000256" key="10">
    <source>
        <dbReference type="PROSITE-ProRule" id="PRU00146"/>
    </source>
</evidence>
<dbReference type="InterPro" id="IPR011011">
    <property type="entry name" value="Znf_FYVE_PHD"/>
</dbReference>
<organism evidence="14 15">
    <name type="scientific">Drechslerella stenobrocha 248</name>
    <dbReference type="NCBI Taxonomy" id="1043628"/>
    <lineage>
        <taxon>Eukaryota</taxon>
        <taxon>Fungi</taxon>
        <taxon>Dikarya</taxon>
        <taxon>Ascomycota</taxon>
        <taxon>Pezizomycotina</taxon>
        <taxon>Orbiliomycetes</taxon>
        <taxon>Orbiliales</taxon>
        <taxon>Orbiliaceae</taxon>
        <taxon>Drechslerella</taxon>
    </lineage>
</organism>
<evidence type="ECO:0000259" key="13">
    <source>
        <dbReference type="PROSITE" id="PS50016"/>
    </source>
</evidence>
<dbReference type="EMBL" id="KI966447">
    <property type="protein sequence ID" value="EWC44077.1"/>
    <property type="molecule type" value="Genomic_DNA"/>
</dbReference>
<feature type="compositionally biased region" description="Acidic residues" evidence="12">
    <location>
        <begin position="568"/>
        <end position="578"/>
    </location>
</feature>
<dbReference type="Gene3D" id="3.30.40.10">
    <property type="entry name" value="Zinc/RING finger domain, C3HC4 (zinc finger)"/>
    <property type="match status" value="1"/>
</dbReference>
<comment type="function">
    <text evidence="11">Component of an histone acetyltransferase complex.</text>
</comment>
<dbReference type="PROSITE" id="PS50016">
    <property type="entry name" value="ZF_PHD_2"/>
    <property type="match status" value="1"/>
</dbReference>
<feature type="binding site" evidence="9">
    <location>
        <position position="627"/>
    </location>
    <ligand>
        <name>Zn(2+)</name>
        <dbReference type="ChEBI" id="CHEBI:29105"/>
        <label>2</label>
    </ligand>
</feature>
<feature type="compositionally biased region" description="Polar residues" evidence="12">
    <location>
        <begin position="349"/>
        <end position="359"/>
    </location>
</feature>
<dbReference type="GO" id="GO:0033698">
    <property type="term" value="C:Rpd3L complex"/>
    <property type="evidence" value="ECO:0007669"/>
    <property type="project" value="TreeGrafter"/>
</dbReference>
<feature type="region of interest" description="Disordered" evidence="12">
    <location>
        <begin position="214"/>
        <end position="578"/>
    </location>
</feature>
<feature type="domain" description="PHD-type" evidence="13">
    <location>
        <begin position="582"/>
        <end position="633"/>
    </location>
</feature>
<feature type="binding site" evidence="9">
    <location>
        <position position="598"/>
    </location>
    <ligand>
        <name>Zn(2+)</name>
        <dbReference type="ChEBI" id="CHEBI:29105"/>
        <label>2</label>
    </ligand>
</feature>
<evidence type="ECO:0000256" key="6">
    <source>
        <dbReference type="ARBA" id="ARBA00022853"/>
    </source>
</evidence>
<evidence type="ECO:0000256" key="9">
    <source>
        <dbReference type="PIRSR" id="PIRSR628651-51"/>
    </source>
</evidence>
<feature type="compositionally biased region" description="Polar residues" evidence="12">
    <location>
        <begin position="281"/>
        <end position="291"/>
    </location>
</feature>
<proteinExistence type="inferred from homology"/>
<feature type="binding site" evidence="9">
    <location>
        <position position="630"/>
    </location>
    <ligand>
        <name>Zn(2+)</name>
        <dbReference type="ChEBI" id="CHEBI:29105"/>
        <label>2</label>
    </ligand>
</feature>
<dbReference type="Proteomes" id="UP000024837">
    <property type="component" value="Unassembled WGS sequence"/>
</dbReference>
<dbReference type="SMART" id="SM01408">
    <property type="entry name" value="ING"/>
    <property type="match status" value="1"/>
</dbReference>
<dbReference type="SMART" id="SM00249">
    <property type="entry name" value="PHD"/>
    <property type="match status" value="1"/>
</dbReference>
<dbReference type="InterPro" id="IPR024610">
    <property type="entry name" value="ING_N_histone-binding"/>
</dbReference>
<feature type="compositionally biased region" description="Basic and acidic residues" evidence="12">
    <location>
        <begin position="490"/>
        <end position="502"/>
    </location>
</feature>
<dbReference type="Pfam" id="PF12998">
    <property type="entry name" value="ING"/>
    <property type="match status" value="2"/>
</dbReference>
<comment type="subunit">
    <text evidence="11">Component of an histone acetyltransferase complex. Interacts with H3K4me3 and to a lesser extent with H3K4me2.</text>
</comment>
<accession>W7HVK8</accession>
<evidence type="ECO:0000256" key="2">
    <source>
        <dbReference type="ARBA" id="ARBA00010210"/>
    </source>
</evidence>
<feature type="site" description="Histone H3K4me3 binding" evidence="8">
    <location>
        <position position="584"/>
    </location>
</feature>
<feature type="binding site" evidence="9">
    <location>
        <position position="603"/>
    </location>
    <ligand>
        <name>Zn(2+)</name>
        <dbReference type="ChEBI" id="CHEBI:29105"/>
        <label>2</label>
    </ligand>
</feature>
<keyword evidence="7 11" id="KW-0539">Nucleus</keyword>
<evidence type="ECO:0000256" key="12">
    <source>
        <dbReference type="SAM" id="MobiDB-lite"/>
    </source>
</evidence>
<dbReference type="InterPro" id="IPR013083">
    <property type="entry name" value="Znf_RING/FYVE/PHD"/>
</dbReference>
<dbReference type="PANTHER" id="PTHR10333:SF42">
    <property type="entry name" value="INHIBITOR OF GROWTH PROTEIN 5"/>
    <property type="match status" value="1"/>
</dbReference>
<dbReference type="GO" id="GO:0006325">
    <property type="term" value="P:chromatin organization"/>
    <property type="evidence" value="ECO:0007669"/>
    <property type="project" value="UniProtKB-KW"/>
</dbReference>
<dbReference type="HOGENOM" id="CLU_006204_0_1_1"/>
<feature type="site" description="Histone H3K4me3 binding" evidence="8">
    <location>
        <position position="599"/>
    </location>
</feature>
<feature type="compositionally biased region" description="Polar residues" evidence="12">
    <location>
        <begin position="505"/>
        <end position="514"/>
    </location>
</feature>
<dbReference type="AlphaFoldDB" id="W7HVK8"/>
<dbReference type="InterPro" id="IPR059153">
    <property type="entry name" value="NSD_PHD-1st"/>
</dbReference>